<protein>
    <submittedName>
        <fullName evidence="1">Uncharacterized protein</fullName>
    </submittedName>
</protein>
<name>A0A9Q1IG89_SYNKA</name>
<dbReference type="AlphaFoldDB" id="A0A9Q1IG89"/>
<evidence type="ECO:0000313" key="1">
    <source>
        <dbReference type="EMBL" id="KAJ8338612.1"/>
    </source>
</evidence>
<dbReference type="Proteomes" id="UP001152622">
    <property type="component" value="Chromosome 17"/>
</dbReference>
<comment type="caution">
    <text evidence="1">The sequence shown here is derived from an EMBL/GenBank/DDBJ whole genome shotgun (WGS) entry which is preliminary data.</text>
</comment>
<accession>A0A9Q1IG89</accession>
<sequence>MLRQRVIPTTTLPTHFLQKECSGTIVTDQESYFTTEEWWDFIYNRRQVSPEFSCFTG</sequence>
<keyword evidence="2" id="KW-1185">Reference proteome</keyword>
<proteinExistence type="predicted"/>
<evidence type="ECO:0000313" key="2">
    <source>
        <dbReference type="Proteomes" id="UP001152622"/>
    </source>
</evidence>
<organism evidence="1 2">
    <name type="scientific">Synaphobranchus kaupii</name>
    <name type="common">Kaup's arrowtooth eel</name>
    <dbReference type="NCBI Taxonomy" id="118154"/>
    <lineage>
        <taxon>Eukaryota</taxon>
        <taxon>Metazoa</taxon>
        <taxon>Chordata</taxon>
        <taxon>Craniata</taxon>
        <taxon>Vertebrata</taxon>
        <taxon>Euteleostomi</taxon>
        <taxon>Actinopterygii</taxon>
        <taxon>Neopterygii</taxon>
        <taxon>Teleostei</taxon>
        <taxon>Anguilliformes</taxon>
        <taxon>Synaphobranchidae</taxon>
        <taxon>Synaphobranchus</taxon>
    </lineage>
</organism>
<gene>
    <name evidence="1" type="ORF">SKAU_G00353980</name>
</gene>
<reference evidence="1" key="1">
    <citation type="journal article" date="2023" name="Science">
        <title>Genome structures resolve the early diversification of teleost fishes.</title>
        <authorList>
            <person name="Parey E."/>
            <person name="Louis A."/>
            <person name="Montfort J."/>
            <person name="Bouchez O."/>
            <person name="Roques C."/>
            <person name="Iampietro C."/>
            <person name="Lluch J."/>
            <person name="Castinel A."/>
            <person name="Donnadieu C."/>
            <person name="Desvignes T."/>
            <person name="Floi Bucao C."/>
            <person name="Jouanno E."/>
            <person name="Wen M."/>
            <person name="Mejri S."/>
            <person name="Dirks R."/>
            <person name="Jansen H."/>
            <person name="Henkel C."/>
            <person name="Chen W.J."/>
            <person name="Zahm M."/>
            <person name="Cabau C."/>
            <person name="Klopp C."/>
            <person name="Thompson A.W."/>
            <person name="Robinson-Rechavi M."/>
            <person name="Braasch I."/>
            <person name="Lecointre G."/>
            <person name="Bobe J."/>
            <person name="Postlethwait J.H."/>
            <person name="Berthelot C."/>
            <person name="Roest Crollius H."/>
            <person name="Guiguen Y."/>
        </authorList>
    </citation>
    <scope>NUCLEOTIDE SEQUENCE</scope>
    <source>
        <strain evidence="1">WJC10195</strain>
    </source>
</reference>
<dbReference type="EMBL" id="JAINUF010000017">
    <property type="protein sequence ID" value="KAJ8338612.1"/>
    <property type="molecule type" value="Genomic_DNA"/>
</dbReference>